<dbReference type="EMBL" id="AGYR01000012">
    <property type="protein sequence ID" value="ENZ17889.1"/>
    <property type="molecule type" value="Genomic_DNA"/>
</dbReference>
<evidence type="ECO:0000313" key="2">
    <source>
        <dbReference type="Proteomes" id="UP000013085"/>
    </source>
</evidence>
<evidence type="ECO:0000313" key="1">
    <source>
        <dbReference type="EMBL" id="ENZ17889.1"/>
    </source>
</evidence>
<proteinExistence type="predicted"/>
<dbReference type="Proteomes" id="UP000013085">
    <property type="component" value="Unassembled WGS sequence"/>
</dbReference>
<gene>
    <name evidence="1" type="ORF">HMPREF1090_01439</name>
</gene>
<sequence length="236" mass="26937">MTAKFMASTPYANTEFEMQMIPGFTPRRSGMTVSRFEYSVCGDDGSCCSQQGRKKKDTNPAGCVCLRERLVTGCVPFHELLGVLTAEVRERPFVSRVSRLSARPRTLFSDRRHFRCFERQWKERTKMQDESAWCAALYLLTADMFLWSKAEAAVRPDLIDFSSIHIHGVDLDGYVLFHTAKDLYKGTKHISLSELTDPELVSDEAFWLIITAFLIRRYGPAVILKETEGKECLKSI</sequence>
<dbReference type="RefSeq" id="WP_002595336.1">
    <property type="nucleotide sequence ID" value="NZ_KB851009.1"/>
</dbReference>
<name>A0A0E2HDT0_9FIRM</name>
<dbReference type="PATRIC" id="fig|999408.3.peg.1554"/>
<organism evidence="1 2">
    <name type="scientific">[Clostridium] clostridioforme 90A8</name>
    <dbReference type="NCBI Taxonomy" id="999408"/>
    <lineage>
        <taxon>Bacteria</taxon>
        <taxon>Bacillati</taxon>
        <taxon>Bacillota</taxon>
        <taxon>Clostridia</taxon>
        <taxon>Lachnospirales</taxon>
        <taxon>Lachnospiraceae</taxon>
        <taxon>Enterocloster</taxon>
    </lineage>
</organism>
<protein>
    <submittedName>
        <fullName evidence="1">Uncharacterized protein</fullName>
    </submittedName>
</protein>
<reference evidence="1 2" key="1">
    <citation type="submission" date="2013-01" db="EMBL/GenBank/DDBJ databases">
        <title>The Genome Sequence of Clostridium clostridioforme 90A8.</title>
        <authorList>
            <consortium name="The Broad Institute Genome Sequencing Platform"/>
            <person name="Earl A."/>
            <person name="Ward D."/>
            <person name="Feldgarden M."/>
            <person name="Gevers D."/>
            <person name="Courvalin P."/>
            <person name="Lambert T."/>
            <person name="Walker B."/>
            <person name="Young S.K."/>
            <person name="Zeng Q."/>
            <person name="Gargeya S."/>
            <person name="Fitzgerald M."/>
            <person name="Haas B."/>
            <person name="Abouelleil A."/>
            <person name="Alvarado L."/>
            <person name="Arachchi H.M."/>
            <person name="Berlin A.M."/>
            <person name="Chapman S.B."/>
            <person name="Dewar J."/>
            <person name="Goldberg J."/>
            <person name="Griggs A."/>
            <person name="Gujja S."/>
            <person name="Hansen M."/>
            <person name="Howarth C."/>
            <person name="Imamovic A."/>
            <person name="Larimer J."/>
            <person name="McCowan C."/>
            <person name="Murphy C."/>
            <person name="Neiman D."/>
            <person name="Pearson M."/>
            <person name="Priest M."/>
            <person name="Roberts A."/>
            <person name="Saif S."/>
            <person name="Shea T."/>
            <person name="Sisk P."/>
            <person name="Sykes S."/>
            <person name="Wortman J."/>
            <person name="Nusbaum C."/>
            <person name="Birren B."/>
        </authorList>
    </citation>
    <scope>NUCLEOTIDE SEQUENCE [LARGE SCALE GENOMIC DNA]</scope>
    <source>
        <strain evidence="1 2">90A8</strain>
    </source>
</reference>
<comment type="caution">
    <text evidence="1">The sequence shown here is derived from an EMBL/GenBank/DDBJ whole genome shotgun (WGS) entry which is preliminary data.</text>
</comment>
<accession>A0A0E2HDT0</accession>
<dbReference type="AlphaFoldDB" id="A0A0E2HDT0"/>
<dbReference type="HOGENOM" id="CLU_085274_1_0_9"/>